<dbReference type="EMBL" id="JBEAFC010000006">
    <property type="protein sequence ID" value="KAL1554908.1"/>
    <property type="molecule type" value="Genomic_DNA"/>
</dbReference>
<evidence type="ECO:0000313" key="1">
    <source>
        <dbReference type="EMBL" id="KAL1554908.1"/>
    </source>
</evidence>
<name>A0ABD1HEM5_SALDI</name>
<accession>A0ABD1HEM5</accession>
<proteinExistence type="predicted"/>
<reference evidence="2 3" key="1">
    <citation type="submission" date="2024-06" db="EMBL/GenBank/DDBJ databases">
        <title>A chromosome level genome sequence of Diviner's sage (Salvia divinorum).</title>
        <authorList>
            <person name="Ford S.A."/>
            <person name="Ro D.-K."/>
            <person name="Ness R.W."/>
            <person name="Phillips M.A."/>
        </authorList>
    </citation>
    <scope>NUCLEOTIDE SEQUENCE [LARGE SCALE GENOMIC DNA]</scope>
    <source>
        <strain evidence="2">SAF-2024a</strain>
        <tissue evidence="2">Leaf</tissue>
    </source>
</reference>
<evidence type="ECO:0000313" key="3">
    <source>
        <dbReference type="Proteomes" id="UP001567538"/>
    </source>
</evidence>
<sequence length="75" mass="8236">MLSLTSCLIYTVSTRTSGVCRETAILEKRRNQWQPAKRHGPGTISCSLPHALLQFAVTCFPVMADVNSTDSIDIP</sequence>
<protein>
    <submittedName>
        <fullName evidence="2">Uncharacterized protein</fullName>
    </submittedName>
</protein>
<gene>
    <name evidence="1" type="ORF">AAHA92_15412</name>
    <name evidence="2" type="ORF">AAHA92_15414</name>
</gene>
<dbReference type="Proteomes" id="UP001567538">
    <property type="component" value="Unassembled WGS sequence"/>
</dbReference>
<organism evidence="2 3">
    <name type="scientific">Salvia divinorum</name>
    <name type="common">Maria pastora</name>
    <name type="synonym">Diviner's sage</name>
    <dbReference type="NCBI Taxonomy" id="28513"/>
    <lineage>
        <taxon>Eukaryota</taxon>
        <taxon>Viridiplantae</taxon>
        <taxon>Streptophyta</taxon>
        <taxon>Embryophyta</taxon>
        <taxon>Tracheophyta</taxon>
        <taxon>Spermatophyta</taxon>
        <taxon>Magnoliopsida</taxon>
        <taxon>eudicotyledons</taxon>
        <taxon>Gunneridae</taxon>
        <taxon>Pentapetalae</taxon>
        <taxon>asterids</taxon>
        <taxon>lamiids</taxon>
        <taxon>Lamiales</taxon>
        <taxon>Lamiaceae</taxon>
        <taxon>Nepetoideae</taxon>
        <taxon>Mentheae</taxon>
        <taxon>Salviinae</taxon>
        <taxon>Salvia</taxon>
        <taxon>Salvia subgen. Calosphace</taxon>
    </lineage>
</organism>
<keyword evidence="3" id="KW-1185">Reference proteome</keyword>
<evidence type="ECO:0000313" key="2">
    <source>
        <dbReference type="EMBL" id="KAL1554910.1"/>
    </source>
</evidence>
<comment type="caution">
    <text evidence="2">The sequence shown here is derived from an EMBL/GenBank/DDBJ whole genome shotgun (WGS) entry which is preliminary data.</text>
</comment>
<dbReference type="AlphaFoldDB" id="A0ABD1HEM5"/>
<dbReference type="EMBL" id="JBEAFC010000006">
    <property type="protein sequence ID" value="KAL1554910.1"/>
    <property type="molecule type" value="Genomic_DNA"/>
</dbReference>